<feature type="binding site" evidence="2">
    <location>
        <position position="135"/>
    </location>
    <ligand>
        <name>4-amino-2-methyl-5-(diphosphooxymethyl)pyrimidine</name>
        <dbReference type="ChEBI" id="CHEBI:57841"/>
    </ligand>
</feature>
<evidence type="ECO:0000313" key="7">
    <source>
        <dbReference type="Proteomes" id="UP000774130"/>
    </source>
</evidence>
<dbReference type="CDD" id="cd00564">
    <property type="entry name" value="TMP_TenI"/>
    <property type="match status" value="1"/>
</dbReference>
<comment type="pathway">
    <text evidence="2 4">Cofactor biosynthesis; thiamine diphosphate biosynthesis; thiamine phosphate from 4-amino-2-methyl-5-diphosphomethylpyrimidine and 4-methyl-5-(2-phosphoethyl)-thiazole: step 1/1.</text>
</comment>
<comment type="catalytic activity">
    <reaction evidence="2 3">
        <text>2-[(2R,5Z)-2-carboxy-4-methylthiazol-5(2H)-ylidene]ethyl phosphate + 4-amino-2-methyl-5-(diphosphooxymethyl)pyrimidine + 2 H(+) = thiamine phosphate + CO2 + diphosphate</text>
        <dbReference type="Rhea" id="RHEA:47844"/>
        <dbReference type="ChEBI" id="CHEBI:15378"/>
        <dbReference type="ChEBI" id="CHEBI:16526"/>
        <dbReference type="ChEBI" id="CHEBI:33019"/>
        <dbReference type="ChEBI" id="CHEBI:37575"/>
        <dbReference type="ChEBI" id="CHEBI:57841"/>
        <dbReference type="ChEBI" id="CHEBI:62899"/>
        <dbReference type="EC" id="2.5.1.3"/>
    </reaction>
</comment>
<organism evidence="6 7">
    <name type="scientific">Enterococcus alishanensis</name>
    <dbReference type="NCBI Taxonomy" id="1303817"/>
    <lineage>
        <taxon>Bacteria</taxon>
        <taxon>Bacillati</taxon>
        <taxon>Bacillota</taxon>
        <taxon>Bacilli</taxon>
        <taxon>Lactobacillales</taxon>
        <taxon>Enterococcaceae</taxon>
        <taxon>Enterococcus</taxon>
    </lineage>
</organism>
<evidence type="ECO:0000256" key="4">
    <source>
        <dbReference type="RuleBase" id="RU004253"/>
    </source>
</evidence>
<feature type="binding site" evidence="2">
    <location>
        <position position="68"/>
    </location>
    <ligand>
        <name>4-amino-2-methyl-5-(diphosphooxymethyl)pyrimidine</name>
        <dbReference type="ChEBI" id="CHEBI:57841"/>
    </ligand>
</feature>
<name>A0ABS6TBT2_9ENTE</name>
<feature type="binding site" evidence="2">
    <location>
        <position position="69"/>
    </location>
    <ligand>
        <name>Mg(2+)</name>
        <dbReference type="ChEBI" id="CHEBI:18420"/>
    </ligand>
</feature>
<dbReference type="Proteomes" id="UP000774130">
    <property type="component" value="Unassembled WGS sequence"/>
</dbReference>
<comment type="catalytic activity">
    <reaction evidence="2 3">
        <text>2-(2-carboxy-4-methylthiazol-5-yl)ethyl phosphate + 4-amino-2-methyl-5-(diphosphooxymethyl)pyrimidine + 2 H(+) = thiamine phosphate + CO2 + diphosphate</text>
        <dbReference type="Rhea" id="RHEA:47848"/>
        <dbReference type="ChEBI" id="CHEBI:15378"/>
        <dbReference type="ChEBI" id="CHEBI:16526"/>
        <dbReference type="ChEBI" id="CHEBI:33019"/>
        <dbReference type="ChEBI" id="CHEBI:37575"/>
        <dbReference type="ChEBI" id="CHEBI:57841"/>
        <dbReference type="ChEBI" id="CHEBI:62890"/>
        <dbReference type="EC" id="2.5.1.3"/>
    </reaction>
</comment>
<accession>A0ABS6TBT2</accession>
<reference evidence="6 7" key="1">
    <citation type="submission" date="2021-06" db="EMBL/GenBank/DDBJ databases">
        <title>Enterococcus alishanensis sp. nov., a novel lactic acid bacterium isolated from fresh coffee beans.</title>
        <authorList>
            <person name="Chen Y.-S."/>
        </authorList>
    </citation>
    <scope>NUCLEOTIDE SEQUENCE [LARGE SCALE GENOMIC DNA]</scope>
    <source>
        <strain evidence="6 7">ALS3</strain>
    </source>
</reference>
<dbReference type="EC" id="2.5.1.3" evidence="2"/>
<keyword evidence="2" id="KW-0479">Metal-binding</keyword>
<feature type="binding site" evidence="2">
    <location>
        <begin position="181"/>
        <end position="182"/>
    </location>
    <ligand>
        <name>2-[(2R,5Z)-2-carboxy-4-methylthiazol-5(2H)-ylidene]ethyl phosphate</name>
        <dbReference type="ChEBI" id="CHEBI:62899"/>
    </ligand>
</feature>
<keyword evidence="2" id="KW-0460">Magnesium</keyword>
<dbReference type="HAMAP" id="MF_00097">
    <property type="entry name" value="TMP_synthase"/>
    <property type="match status" value="1"/>
</dbReference>
<feature type="binding site" evidence="2">
    <location>
        <begin position="36"/>
        <end position="40"/>
    </location>
    <ligand>
        <name>4-amino-2-methyl-5-(diphosphooxymethyl)pyrimidine</name>
        <dbReference type="ChEBI" id="CHEBI:57841"/>
    </ligand>
</feature>
<feature type="domain" description="Thiamine phosphate synthase/TenI" evidence="5">
    <location>
        <begin position="6"/>
        <end position="184"/>
    </location>
</feature>
<dbReference type="InterPro" id="IPR022998">
    <property type="entry name" value="ThiamineP_synth_TenI"/>
</dbReference>
<dbReference type="GO" id="GO:0004789">
    <property type="term" value="F:thiamine-phosphate diphosphorylase activity"/>
    <property type="evidence" value="ECO:0007669"/>
    <property type="project" value="UniProtKB-EC"/>
</dbReference>
<evidence type="ECO:0000313" key="6">
    <source>
        <dbReference type="EMBL" id="MBV7390366.1"/>
    </source>
</evidence>
<keyword evidence="2 3" id="KW-0808">Transferase</keyword>
<comment type="catalytic activity">
    <reaction evidence="2 3">
        <text>4-methyl-5-(2-phosphooxyethyl)-thiazole + 4-amino-2-methyl-5-(diphosphooxymethyl)pyrimidine + H(+) = thiamine phosphate + diphosphate</text>
        <dbReference type="Rhea" id="RHEA:22328"/>
        <dbReference type="ChEBI" id="CHEBI:15378"/>
        <dbReference type="ChEBI" id="CHEBI:33019"/>
        <dbReference type="ChEBI" id="CHEBI:37575"/>
        <dbReference type="ChEBI" id="CHEBI:57841"/>
        <dbReference type="ChEBI" id="CHEBI:58296"/>
        <dbReference type="EC" id="2.5.1.3"/>
    </reaction>
</comment>
<feature type="binding site" evidence="2">
    <location>
        <position position="88"/>
    </location>
    <ligand>
        <name>Mg(2+)</name>
        <dbReference type="ChEBI" id="CHEBI:18420"/>
    </ligand>
</feature>
<comment type="caution">
    <text evidence="6">The sequence shown here is derived from an EMBL/GenBank/DDBJ whole genome shotgun (WGS) entry which is preliminary data.</text>
</comment>
<feature type="binding site" evidence="2">
    <location>
        <begin position="132"/>
        <end position="134"/>
    </location>
    <ligand>
        <name>2-[(2R,5Z)-2-carboxy-4-methylthiazol-5(2H)-ylidene]ethyl phosphate</name>
        <dbReference type="ChEBI" id="CHEBI:62899"/>
    </ligand>
</feature>
<dbReference type="Pfam" id="PF02581">
    <property type="entry name" value="TMP-TENI"/>
    <property type="match status" value="1"/>
</dbReference>
<evidence type="ECO:0000259" key="5">
    <source>
        <dbReference type="Pfam" id="PF02581"/>
    </source>
</evidence>
<dbReference type="NCBIfam" id="TIGR00693">
    <property type="entry name" value="thiE"/>
    <property type="match status" value="1"/>
</dbReference>
<comment type="similarity">
    <text evidence="2 3">Belongs to the thiamine-phosphate synthase family.</text>
</comment>
<protein>
    <recommendedName>
        <fullName evidence="2">Thiamine-phosphate synthase</fullName>
        <shortName evidence="2">TP synthase</shortName>
        <shortName evidence="2">TPS</shortName>
        <ecNumber evidence="2">2.5.1.3</ecNumber>
    </recommendedName>
    <alternativeName>
        <fullName evidence="2">Thiamine-phosphate pyrophosphorylase</fullName>
        <shortName evidence="2">TMP pyrophosphorylase</shortName>
        <shortName evidence="2">TMP-PPase</shortName>
    </alternativeName>
</protein>
<dbReference type="PANTHER" id="PTHR20857:SF15">
    <property type="entry name" value="THIAMINE-PHOSPHATE SYNTHASE"/>
    <property type="match status" value="1"/>
</dbReference>
<feature type="binding site" evidence="2">
    <location>
        <position position="161"/>
    </location>
    <ligand>
        <name>2-[(2R,5Z)-2-carboxy-4-methylthiazol-5(2H)-ylidene]ethyl phosphate</name>
        <dbReference type="ChEBI" id="CHEBI:62899"/>
    </ligand>
</feature>
<sequence length="211" mass="23098">MIDYSIYLVTDSSGLTEKNFFRIIEQACKSGVTLLQLREKELSTRDFYQRALKVKQITDHYKIPLIINDHLDICLAVDAAGLHIGDDEMPVEICRQLIGDKILGVSVKSLEAANEAEDAGADYFGVGAIFPTETKDTSLVAINTLKEITGCTQLPVVAIGGIKENNLEELSGSKINGVAIVSEIMQSPNIEAKVLALKNKFKDNKEQVNGK</sequence>
<evidence type="ECO:0000256" key="3">
    <source>
        <dbReference type="RuleBase" id="RU003826"/>
    </source>
</evidence>
<evidence type="ECO:0000256" key="1">
    <source>
        <dbReference type="ARBA" id="ARBA00022977"/>
    </source>
</evidence>
<dbReference type="PANTHER" id="PTHR20857">
    <property type="entry name" value="THIAMINE-PHOSPHATE PYROPHOSPHORYLASE"/>
    <property type="match status" value="1"/>
</dbReference>
<dbReference type="EMBL" id="JAHUZB010000002">
    <property type="protein sequence ID" value="MBV7390366.1"/>
    <property type="molecule type" value="Genomic_DNA"/>
</dbReference>
<feature type="binding site" evidence="2">
    <location>
        <position position="106"/>
    </location>
    <ligand>
        <name>4-amino-2-methyl-5-(diphosphooxymethyl)pyrimidine</name>
        <dbReference type="ChEBI" id="CHEBI:57841"/>
    </ligand>
</feature>
<comment type="cofactor">
    <cofactor evidence="2">
        <name>Mg(2+)</name>
        <dbReference type="ChEBI" id="CHEBI:18420"/>
    </cofactor>
    <text evidence="2">Binds 1 Mg(2+) ion per subunit.</text>
</comment>
<evidence type="ECO:0000256" key="2">
    <source>
        <dbReference type="HAMAP-Rule" id="MF_00097"/>
    </source>
</evidence>
<dbReference type="InterPro" id="IPR034291">
    <property type="entry name" value="TMP_synthase"/>
</dbReference>
<keyword evidence="1 2" id="KW-0784">Thiamine biosynthesis</keyword>
<keyword evidence="7" id="KW-1185">Reference proteome</keyword>
<proteinExistence type="inferred from homology"/>
<comment type="function">
    <text evidence="2">Condenses 4-methyl-5-(beta-hydroxyethyl)thiazole monophosphate (THZ-P) and 2-methyl-4-amino-5-hydroxymethyl pyrimidine pyrophosphate (HMP-PP) to form thiamine monophosphate (TMP).</text>
</comment>
<gene>
    <name evidence="2 6" type="primary">thiE</name>
    <name evidence="6" type="ORF">KUA55_06705</name>
</gene>